<keyword evidence="2" id="KW-0472">Membrane</keyword>
<dbReference type="Proteomes" id="UP000433928">
    <property type="component" value="Unassembled WGS sequence"/>
</dbReference>
<sequence>YWTEQNDVSQAFYGTLNGRLSLQKGNGQIDFWVRNALNKDYAAFYFESMGNGFMQKGRPIQAGIELRCRF</sequence>
<evidence type="ECO:0000313" key="5">
    <source>
        <dbReference type="Proteomes" id="UP000433928"/>
    </source>
</evidence>
<dbReference type="RefSeq" id="WP_151856595.1">
    <property type="nucleotide sequence ID" value="NZ_WCUG01000272.1"/>
</dbReference>
<comment type="subcellular location">
    <subcellularLocation>
        <location evidence="1">Cell outer membrane</location>
    </subcellularLocation>
</comment>
<evidence type="ECO:0000256" key="1">
    <source>
        <dbReference type="ARBA" id="ARBA00004442"/>
    </source>
</evidence>
<dbReference type="InterPro" id="IPR036942">
    <property type="entry name" value="Beta-barrel_TonB_sf"/>
</dbReference>
<evidence type="ECO:0000256" key="2">
    <source>
        <dbReference type="ARBA" id="ARBA00023136"/>
    </source>
</evidence>
<reference evidence="4 5" key="1">
    <citation type="journal article" date="2019" name="Nat. Med.">
        <title>A library of human gut bacterial isolates paired with longitudinal multiomics data enables mechanistic microbiome research.</title>
        <authorList>
            <person name="Poyet M."/>
            <person name="Groussin M."/>
            <person name="Gibbons S.M."/>
            <person name="Avila-Pacheco J."/>
            <person name="Jiang X."/>
            <person name="Kearney S.M."/>
            <person name="Perrotta A.R."/>
            <person name="Berdy B."/>
            <person name="Zhao S."/>
            <person name="Lieberman T.D."/>
            <person name="Swanson P.K."/>
            <person name="Smith M."/>
            <person name="Roesemann S."/>
            <person name="Alexander J.E."/>
            <person name="Rich S.A."/>
            <person name="Livny J."/>
            <person name="Vlamakis H."/>
            <person name="Clish C."/>
            <person name="Bullock K."/>
            <person name="Deik A."/>
            <person name="Scott J."/>
            <person name="Pierce K.A."/>
            <person name="Xavier R.J."/>
            <person name="Alm E.J."/>
        </authorList>
    </citation>
    <scope>NUCLEOTIDE SEQUENCE [LARGE SCALE GENOMIC DNA]</scope>
    <source>
        <strain evidence="4 5">BIOML-A27</strain>
    </source>
</reference>
<accession>A0A6I0K0Y2</accession>
<protein>
    <recommendedName>
        <fullName evidence="6">TonB-dependent receptor</fullName>
    </recommendedName>
</protein>
<dbReference type="AlphaFoldDB" id="A0A6I0K0Y2"/>
<organism evidence="4 5">
    <name type="scientific">Bacteroides uniformis</name>
    <dbReference type="NCBI Taxonomy" id="820"/>
    <lineage>
        <taxon>Bacteria</taxon>
        <taxon>Pseudomonadati</taxon>
        <taxon>Bacteroidota</taxon>
        <taxon>Bacteroidia</taxon>
        <taxon>Bacteroidales</taxon>
        <taxon>Bacteroidaceae</taxon>
        <taxon>Bacteroides</taxon>
    </lineage>
</organism>
<keyword evidence="3" id="KW-0998">Cell outer membrane</keyword>
<proteinExistence type="predicted"/>
<feature type="non-terminal residue" evidence="4">
    <location>
        <position position="1"/>
    </location>
</feature>
<evidence type="ECO:0000313" key="4">
    <source>
        <dbReference type="EMBL" id="KAB4157439.1"/>
    </source>
</evidence>
<evidence type="ECO:0000256" key="3">
    <source>
        <dbReference type="ARBA" id="ARBA00023237"/>
    </source>
</evidence>
<evidence type="ECO:0008006" key="6">
    <source>
        <dbReference type="Google" id="ProtNLM"/>
    </source>
</evidence>
<name>A0A6I0K0Y2_BACUN</name>
<dbReference type="GO" id="GO:0009279">
    <property type="term" value="C:cell outer membrane"/>
    <property type="evidence" value="ECO:0007669"/>
    <property type="project" value="UniProtKB-SubCell"/>
</dbReference>
<dbReference type="EMBL" id="WCUG01000272">
    <property type="protein sequence ID" value="KAB4157439.1"/>
    <property type="molecule type" value="Genomic_DNA"/>
</dbReference>
<gene>
    <name evidence="4" type="ORF">GAQ59_24375</name>
</gene>
<dbReference type="Gene3D" id="2.40.170.20">
    <property type="entry name" value="TonB-dependent receptor, beta-barrel domain"/>
    <property type="match status" value="1"/>
</dbReference>
<comment type="caution">
    <text evidence="4">The sequence shown here is derived from an EMBL/GenBank/DDBJ whole genome shotgun (WGS) entry which is preliminary data.</text>
</comment>